<name>A0A975PB26_9RHOB</name>
<dbReference type="InterPro" id="IPR000281">
    <property type="entry name" value="HTH_RpiR"/>
</dbReference>
<dbReference type="InterPro" id="IPR009057">
    <property type="entry name" value="Homeodomain-like_sf"/>
</dbReference>
<dbReference type="InterPro" id="IPR036388">
    <property type="entry name" value="WH-like_DNA-bd_sf"/>
</dbReference>
<dbReference type="SUPFAM" id="SSF46689">
    <property type="entry name" value="Homeodomain-like"/>
    <property type="match status" value="1"/>
</dbReference>
<dbReference type="Pfam" id="PF01418">
    <property type="entry name" value="HTH_6"/>
    <property type="match status" value="1"/>
</dbReference>
<organism evidence="2 3">
    <name type="scientific">Gemmobacter fulvus</name>
    <dbReference type="NCBI Taxonomy" id="2840474"/>
    <lineage>
        <taxon>Bacteria</taxon>
        <taxon>Pseudomonadati</taxon>
        <taxon>Pseudomonadota</taxon>
        <taxon>Alphaproteobacteria</taxon>
        <taxon>Rhodobacterales</taxon>
        <taxon>Paracoccaceae</taxon>
        <taxon>Gemmobacter</taxon>
    </lineage>
</organism>
<dbReference type="KEGG" id="gfu:KM031_18715"/>
<dbReference type="GO" id="GO:0003700">
    <property type="term" value="F:DNA-binding transcription factor activity"/>
    <property type="evidence" value="ECO:0007669"/>
    <property type="project" value="InterPro"/>
</dbReference>
<sequence>MNGATRTEKAIASYFFNNFKSLPFETAASAAQKIGVSEASIGRYCRGLGFRHFKDLKTSLQADLGDRAWLIGDRLRDFNARSRQGLGEMSQALEREVAAIVANYELAATPEFARVVTRLARTPQVFIAGFQTERGHATYLAHGLQYIRPGVQMADLEGGHFAEVLLTDPGQSCLVLIDGRRYSRLTRRLALTARAMGIPVTLITDPYCDWGRESVTEMFTVQTNLNQFWDATSPMSSLIGLIVNGVFNELGPEVEARMARVSSFYNEFIGHTGDPRGPLK</sequence>
<dbReference type="Gene3D" id="1.10.10.10">
    <property type="entry name" value="Winged helix-like DNA-binding domain superfamily/Winged helix DNA-binding domain"/>
    <property type="match status" value="1"/>
</dbReference>
<feature type="domain" description="HTH rpiR-type" evidence="1">
    <location>
        <begin position="1"/>
        <end position="67"/>
    </location>
</feature>
<dbReference type="PANTHER" id="PTHR30514">
    <property type="entry name" value="GLUCOKINASE"/>
    <property type="match status" value="1"/>
</dbReference>
<dbReference type="AlphaFoldDB" id="A0A975PB26"/>
<dbReference type="PANTHER" id="PTHR30514:SF18">
    <property type="entry name" value="RPIR-FAMILY TRANSCRIPTIONAL REGULATOR"/>
    <property type="match status" value="1"/>
</dbReference>
<keyword evidence="2" id="KW-0614">Plasmid</keyword>
<dbReference type="GO" id="GO:0003677">
    <property type="term" value="F:DNA binding"/>
    <property type="evidence" value="ECO:0007669"/>
    <property type="project" value="InterPro"/>
</dbReference>
<dbReference type="PROSITE" id="PS51071">
    <property type="entry name" value="HTH_RPIR"/>
    <property type="match status" value="1"/>
</dbReference>
<dbReference type="InterPro" id="IPR047640">
    <property type="entry name" value="RpiR-like"/>
</dbReference>
<protein>
    <submittedName>
        <fullName evidence="2">MurR/RpiR family transcriptional regulator</fullName>
    </submittedName>
</protein>
<evidence type="ECO:0000259" key="1">
    <source>
        <dbReference type="PROSITE" id="PS51071"/>
    </source>
</evidence>
<gene>
    <name evidence="2" type="ORF">KM031_18715</name>
</gene>
<reference evidence="2" key="1">
    <citation type="submission" date="2021-06" db="EMBL/GenBank/DDBJ databases">
        <authorList>
            <person name="Lee C.-S."/>
            <person name="Jin L."/>
        </authorList>
    </citation>
    <scope>NUCLEOTIDE SEQUENCE</scope>
    <source>
        <strain evidence="2">Con5</strain>
        <plasmid evidence="2">p2</plasmid>
    </source>
</reference>
<accession>A0A975PB26</accession>
<evidence type="ECO:0000313" key="2">
    <source>
        <dbReference type="EMBL" id="QWK92775.1"/>
    </source>
</evidence>
<keyword evidence="3" id="KW-1185">Reference proteome</keyword>
<dbReference type="GO" id="GO:0097367">
    <property type="term" value="F:carbohydrate derivative binding"/>
    <property type="evidence" value="ECO:0007669"/>
    <property type="project" value="InterPro"/>
</dbReference>
<dbReference type="InterPro" id="IPR046348">
    <property type="entry name" value="SIS_dom_sf"/>
</dbReference>
<dbReference type="Proteomes" id="UP000679352">
    <property type="component" value="Plasmid p2"/>
</dbReference>
<dbReference type="GO" id="GO:1901135">
    <property type="term" value="P:carbohydrate derivative metabolic process"/>
    <property type="evidence" value="ECO:0007669"/>
    <property type="project" value="InterPro"/>
</dbReference>
<geneLocation type="plasmid" evidence="2 3">
    <name>p2</name>
</geneLocation>
<evidence type="ECO:0000313" key="3">
    <source>
        <dbReference type="Proteomes" id="UP000679352"/>
    </source>
</evidence>
<dbReference type="Gene3D" id="3.40.50.10490">
    <property type="entry name" value="Glucose-6-phosphate isomerase like protein, domain 1"/>
    <property type="match status" value="1"/>
</dbReference>
<dbReference type="SUPFAM" id="SSF53697">
    <property type="entry name" value="SIS domain"/>
    <property type="match status" value="1"/>
</dbReference>
<dbReference type="EMBL" id="CP076363">
    <property type="protein sequence ID" value="QWK92775.1"/>
    <property type="molecule type" value="Genomic_DNA"/>
</dbReference>
<proteinExistence type="predicted"/>